<keyword evidence="2" id="KW-1185">Reference proteome</keyword>
<accession>A0ACC7LRR2</accession>
<reference evidence="1" key="1">
    <citation type="submission" date="2024-10" db="EMBL/GenBank/DDBJ databases">
        <title>Aeromonas and Pseudomonas from the Cagarras Archipelago, Rio de Janeiro, Brazil.</title>
        <authorList>
            <person name="Canellas A.L.B."/>
            <person name="Laport M.S."/>
        </authorList>
    </citation>
    <scope>NUCLEOTIDE SEQUENCE</scope>
    <source>
        <strain evidence="1">ACP-7</strain>
    </source>
</reference>
<evidence type="ECO:0000313" key="2">
    <source>
        <dbReference type="Proteomes" id="UP001615411"/>
    </source>
</evidence>
<protein>
    <submittedName>
        <fullName evidence="1">Uncharacterized protein</fullName>
    </submittedName>
</protein>
<dbReference type="EMBL" id="JBIUGF010000011">
    <property type="protein sequence ID" value="MFJ1337565.1"/>
    <property type="molecule type" value="Genomic_DNA"/>
</dbReference>
<organism evidence="1 2">
    <name type="scientific">Pseudomonas caricapapayae</name>
    <dbReference type="NCBI Taxonomy" id="46678"/>
    <lineage>
        <taxon>Bacteria</taxon>
        <taxon>Pseudomonadati</taxon>
        <taxon>Pseudomonadota</taxon>
        <taxon>Gammaproteobacteria</taxon>
        <taxon>Pseudomonadales</taxon>
        <taxon>Pseudomonadaceae</taxon>
        <taxon>Pseudomonas</taxon>
    </lineage>
</organism>
<proteinExistence type="predicted"/>
<gene>
    <name evidence="1" type="ORF">ACIKP7_05410</name>
</gene>
<dbReference type="Proteomes" id="UP001615411">
    <property type="component" value="Unassembled WGS sequence"/>
</dbReference>
<evidence type="ECO:0000313" key="1">
    <source>
        <dbReference type="EMBL" id="MFJ1337565.1"/>
    </source>
</evidence>
<comment type="caution">
    <text evidence="1">The sequence shown here is derived from an EMBL/GenBank/DDBJ whole genome shotgun (WGS) entry which is preliminary data.</text>
</comment>
<sequence length="407" mass="45073">MSAQELILANNKTPVHVATDFLGVIKDIERCIEDSNAQVATIQNRGLFKSAFSSSRKDLLGISQSQNKINEMMLGLIQEVITLNTMSYSFLAAVISEVEQRGREGWRDNEGNIQQLSETGRQFADRANDIFVKILDGSKSTQNKIEVNQKNLLELRESLDLKAVMVQKNTAEISVIKASLSDKAVQMQENLQAINSIQSLLKEKSERLGNLDRVLEQKKQTLEHHDQAIHSLIAELQENNRLDIQREQTIESIQARLDRMEQQSSDALGTLHSGLASAVQHLAGLDTALEGKQQSLDAIDQTLQTLHQQLTQQDREQTRKFDALTTVIQENITLSGVHDQRLAGSDQALQALTRELHTLEQQLTTHREITARSAARSNVAIACLAGGLLVVAGVAAYALFALLQNAS</sequence>
<name>A0ACC7LRR2_9PSED</name>